<protein>
    <submittedName>
        <fullName evidence="1">Uncharacterized protein</fullName>
    </submittedName>
</protein>
<dbReference type="EMBL" id="BNJQ01000024">
    <property type="protein sequence ID" value="GHP09299.1"/>
    <property type="molecule type" value="Genomic_DNA"/>
</dbReference>
<sequence>MSPSLNLHKTTTTTACCLGKHDKALLELWHHLENGEHIENLVDQRLNKVSTARSSSSSSALEELVQRPSLSDPQVSRLALESDDFVDVVLEHESGETYLYDKMEQHRHVWKNEMMARNAAMQRHRALRARHPTASVDVQLLRQSQCADARKWRALATSAPAATPATHEKSAPWRRGAEPVVNARNISTKAHSIKGVKRFSS</sequence>
<proteinExistence type="predicted"/>
<accession>A0A830HWP6</accession>
<dbReference type="AlphaFoldDB" id="A0A830HWP6"/>
<organism evidence="1 2">
    <name type="scientific">Pycnococcus provasolii</name>
    <dbReference type="NCBI Taxonomy" id="41880"/>
    <lineage>
        <taxon>Eukaryota</taxon>
        <taxon>Viridiplantae</taxon>
        <taxon>Chlorophyta</taxon>
        <taxon>Pseudoscourfieldiophyceae</taxon>
        <taxon>Pseudoscourfieldiales</taxon>
        <taxon>Pycnococcaceae</taxon>
        <taxon>Pycnococcus</taxon>
    </lineage>
</organism>
<evidence type="ECO:0000313" key="2">
    <source>
        <dbReference type="Proteomes" id="UP000660262"/>
    </source>
</evidence>
<name>A0A830HWP6_9CHLO</name>
<keyword evidence="2" id="KW-1185">Reference proteome</keyword>
<evidence type="ECO:0000313" key="1">
    <source>
        <dbReference type="EMBL" id="GHP09299.1"/>
    </source>
</evidence>
<reference evidence="1" key="1">
    <citation type="submission" date="2020-10" db="EMBL/GenBank/DDBJ databases">
        <title>Unveiling of a novel bifunctional photoreceptor, Dualchrome1, isolated from a cosmopolitan green alga.</title>
        <authorList>
            <person name="Suzuki S."/>
            <person name="Kawachi M."/>
        </authorList>
    </citation>
    <scope>NUCLEOTIDE SEQUENCE</scope>
    <source>
        <strain evidence="1">NIES 2893</strain>
    </source>
</reference>
<gene>
    <name evidence="1" type="ORF">PPROV_000803600</name>
</gene>
<comment type="caution">
    <text evidence="1">The sequence shown here is derived from an EMBL/GenBank/DDBJ whole genome shotgun (WGS) entry which is preliminary data.</text>
</comment>
<dbReference type="Proteomes" id="UP000660262">
    <property type="component" value="Unassembled WGS sequence"/>
</dbReference>